<dbReference type="STRING" id="50429.A0A2B4QF56"/>
<dbReference type="EMBL" id="LSMT01004932">
    <property type="protein sequence ID" value="PFX03233.1"/>
    <property type="molecule type" value="Genomic_DNA"/>
</dbReference>
<protein>
    <submittedName>
        <fullName evidence="9">Serine/threonine-protein kinase PDIK1L</fullName>
    </submittedName>
</protein>
<dbReference type="PANTHER" id="PTHR11042">
    <property type="entry name" value="EUKARYOTIC TRANSLATION INITIATION FACTOR 2-ALPHA KINASE EIF2-ALPHA KINASE -RELATED"/>
    <property type="match status" value="1"/>
</dbReference>
<dbReference type="GO" id="GO:0110031">
    <property type="term" value="P:negative regulation of G2/MI transition of meiotic cell cycle"/>
    <property type="evidence" value="ECO:0007669"/>
    <property type="project" value="TreeGrafter"/>
</dbReference>
<dbReference type="InterPro" id="IPR011009">
    <property type="entry name" value="Kinase-like_dom_sf"/>
</dbReference>
<dbReference type="Proteomes" id="UP000225706">
    <property type="component" value="Unassembled WGS sequence"/>
</dbReference>
<dbReference type="Gene3D" id="1.10.510.10">
    <property type="entry name" value="Transferase(Phosphotransferase) domain 1"/>
    <property type="match status" value="1"/>
</dbReference>
<keyword evidence="7" id="KW-0723">Serine/threonine-protein kinase</keyword>
<dbReference type="SMART" id="SM00220">
    <property type="entry name" value="S_TKc"/>
    <property type="match status" value="1"/>
</dbReference>
<dbReference type="GO" id="GO:0004674">
    <property type="term" value="F:protein serine/threonine kinase activity"/>
    <property type="evidence" value="ECO:0007669"/>
    <property type="project" value="UniProtKB-KW"/>
</dbReference>
<name>A0A2B4QF56_STYPI</name>
<feature type="non-terminal residue" evidence="9">
    <location>
        <position position="322"/>
    </location>
</feature>
<keyword evidence="1" id="KW-0808">Transferase</keyword>
<dbReference type="PROSITE" id="PS00108">
    <property type="entry name" value="PROTEIN_KINASE_ST"/>
    <property type="match status" value="1"/>
</dbReference>
<evidence type="ECO:0000259" key="8">
    <source>
        <dbReference type="PROSITE" id="PS50011"/>
    </source>
</evidence>
<dbReference type="InterPro" id="IPR017441">
    <property type="entry name" value="Protein_kinase_ATP_BS"/>
</dbReference>
<dbReference type="GO" id="GO:0005737">
    <property type="term" value="C:cytoplasm"/>
    <property type="evidence" value="ECO:0007669"/>
    <property type="project" value="TreeGrafter"/>
</dbReference>
<evidence type="ECO:0000256" key="3">
    <source>
        <dbReference type="ARBA" id="ARBA00022777"/>
    </source>
</evidence>
<organism evidence="9 10">
    <name type="scientific">Stylophora pistillata</name>
    <name type="common">Smooth cauliflower coral</name>
    <dbReference type="NCBI Taxonomy" id="50429"/>
    <lineage>
        <taxon>Eukaryota</taxon>
        <taxon>Metazoa</taxon>
        <taxon>Cnidaria</taxon>
        <taxon>Anthozoa</taxon>
        <taxon>Hexacorallia</taxon>
        <taxon>Scleractinia</taxon>
        <taxon>Astrocoeniina</taxon>
        <taxon>Pocilloporidae</taxon>
        <taxon>Stylophora</taxon>
    </lineage>
</organism>
<dbReference type="SUPFAM" id="SSF56112">
    <property type="entry name" value="Protein kinase-like (PK-like)"/>
    <property type="match status" value="1"/>
</dbReference>
<dbReference type="PANTHER" id="PTHR11042:SF190">
    <property type="entry name" value="MITOSIS INHIBITOR PROTEIN KINASE MIK1"/>
    <property type="match status" value="1"/>
</dbReference>
<comment type="caution">
    <text evidence="9">The sequence shown here is derived from an EMBL/GenBank/DDBJ whole genome shotgun (WGS) entry which is preliminary data.</text>
</comment>
<evidence type="ECO:0000256" key="5">
    <source>
        <dbReference type="ARBA" id="ARBA00037982"/>
    </source>
</evidence>
<comment type="similarity">
    <text evidence="5">Belongs to the protein kinase superfamily. Ser/Thr protein kinase family. GCN2 subfamily.</text>
</comment>
<evidence type="ECO:0000256" key="1">
    <source>
        <dbReference type="ARBA" id="ARBA00022679"/>
    </source>
</evidence>
<accession>A0A2B4QF56</accession>
<keyword evidence="2 6" id="KW-0547">Nucleotide-binding</keyword>
<dbReference type="GO" id="GO:0005634">
    <property type="term" value="C:nucleus"/>
    <property type="evidence" value="ECO:0007669"/>
    <property type="project" value="TreeGrafter"/>
</dbReference>
<dbReference type="InterPro" id="IPR050339">
    <property type="entry name" value="CC_SR_Kinase"/>
</dbReference>
<dbReference type="PROSITE" id="PS50011">
    <property type="entry name" value="PROTEIN_KINASE_DOM"/>
    <property type="match status" value="1"/>
</dbReference>
<dbReference type="GO" id="GO:0005524">
    <property type="term" value="F:ATP binding"/>
    <property type="evidence" value="ECO:0007669"/>
    <property type="project" value="UniProtKB-UniRule"/>
</dbReference>
<keyword evidence="3 9" id="KW-0418">Kinase</keyword>
<dbReference type="Pfam" id="PF00069">
    <property type="entry name" value="Pkinase"/>
    <property type="match status" value="1"/>
</dbReference>
<dbReference type="PROSITE" id="PS00107">
    <property type="entry name" value="PROTEIN_KINASE_ATP"/>
    <property type="match status" value="1"/>
</dbReference>
<dbReference type="OrthoDB" id="5956925at2759"/>
<evidence type="ECO:0000256" key="6">
    <source>
        <dbReference type="PROSITE-ProRule" id="PRU10141"/>
    </source>
</evidence>
<keyword evidence="4 6" id="KW-0067">ATP-binding</keyword>
<dbReference type="InterPro" id="IPR000719">
    <property type="entry name" value="Prot_kinase_dom"/>
</dbReference>
<evidence type="ECO:0000256" key="4">
    <source>
        <dbReference type="ARBA" id="ARBA00022840"/>
    </source>
</evidence>
<dbReference type="InterPro" id="IPR008271">
    <property type="entry name" value="Ser/Thr_kinase_AS"/>
</dbReference>
<evidence type="ECO:0000313" key="10">
    <source>
        <dbReference type="Proteomes" id="UP000225706"/>
    </source>
</evidence>
<dbReference type="AlphaFoldDB" id="A0A2B4QF56"/>
<feature type="domain" description="Protein kinase" evidence="8">
    <location>
        <begin position="23"/>
        <end position="310"/>
    </location>
</feature>
<proteinExistence type="inferred from homology"/>
<feature type="binding site" evidence="6">
    <location>
        <position position="52"/>
    </location>
    <ligand>
        <name>ATP</name>
        <dbReference type="ChEBI" id="CHEBI:30616"/>
    </ligand>
</feature>
<keyword evidence="10" id="KW-1185">Reference proteome</keyword>
<gene>
    <name evidence="9" type="primary">PDIK1L</name>
    <name evidence="9" type="ORF">AWC38_SpisGene25657</name>
</gene>
<evidence type="ECO:0000313" key="9">
    <source>
        <dbReference type="EMBL" id="PFX03233.1"/>
    </source>
</evidence>
<sequence>MAMMQQPIVPRSTTTLQFENERVTIQHELGRGAFGVVYRVQDVATFNLYALKAIPCVNALALQEAVREAEMLREISHPNIISLRGTKQVLDAQGQLYMFLLTDYCPGGNLNQRLPRSSNDQVNLTWMKQMASAVAYLHSQNVVHRDLKPDNVLLTSTEDVKLGDFGLARGYIALTQIQVNGQNTEVRYYMRSEVGTKYYMAPEVFRSDGYSEKADVFSLGVLLYAILERDFIRIDGKAYYGAFVNTYMGKIGLGFALAIQIPFTDITFLGYLSTYGSLQMLIRQALNYDPHNRPSAEQVYENLAAIEESFNEECKNEECNNE</sequence>
<evidence type="ECO:0000256" key="2">
    <source>
        <dbReference type="ARBA" id="ARBA00022741"/>
    </source>
</evidence>
<reference evidence="10" key="1">
    <citation type="journal article" date="2017" name="bioRxiv">
        <title>Comparative analysis of the genomes of Stylophora pistillata and Acropora digitifera provides evidence for extensive differences between species of corals.</title>
        <authorList>
            <person name="Voolstra C.R."/>
            <person name="Li Y."/>
            <person name="Liew Y.J."/>
            <person name="Baumgarten S."/>
            <person name="Zoccola D."/>
            <person name="Flot J.-F."/>
            <person name="Tambutte S."/>
            <person name="Allemand D."/>
            <person name="Aranda M."/>
        </authorList>
    </citation>
    <scope>NUCLEOTIDE SEQUENCE [LARGE SCALE GENOMIC DNA]</scope>
</reference>
<evidence type="ECO:0000256" key="7">
    <source>
        <dbReference type="RuleBase" id="RU000304"/>
    </source>
</evidence>